<organism evidence="1 2">
    <name type="scientific">Ectobacillus funiculus</name>
    <dbReference type="NCBI Taxonomy" id="137993"/>
    <lineage>
        <taxon>Bacteria</taxon>
        <taxon>Bacillati</taxon>
        <taxon>Bacillota</taxon>
        <taxon>Bacilli</taxon>
        <taxon>Bacillales</taxon>
        <taxon>Bacillaceae</taxon>
        <taxon>Ectobacillus</taxon>
    </lineage>
</organism>
<protein>
    <submittedName>
        <fullName evidence="1">DUF2292 domain-containing protein</fullName>
    </submittedName>
</protein>
<evidence type="ECO:0000313" key="1">
    <source>
        <dbReference type="EMBL" id="MFB9760716.1"/>
    </source>
</evidence>
<comment type="caution">
    <text evidence="1">The sequence shown here is derived from an EMBL/GenBank/DDBJ whole genome shotgun (WGS) entry which is preliminary data.</text>
</comment>
<dbReference type="Proteomes" id="UP001589609">
    <property type="component" value="Unassembled WGS sequence"/>
</dbReference>
<name>A0ABV5WKV1_9BACI</name>
<dbReference type="RefSeq" id="WP_379951001.1">
    <property type="nucleotide sequence ID" value="NZ_JBHMAF010000167.1"/>
</dbReference>
<reference evidence="1 2" key="1">
    <citation type="submission" date="2024-09" db="EMBL/GenBank/DDBJ databases">
        <authorList>
            <person name="Sun Q."/>
            <person name="Mori K."/>
        </authorList>
    </citation>
    <scope>NUCLEOTIDE SEQUENCE [LARGE SCALE GENOMIC DNA]</scope>
    <source>
        <strain evidence="1 2">JCM 11201</strain>
    </source>
</reference>
<accession>A0ABV5WKV1</accession>
<gene>
    <name evidence="1" type="ORF">ACFFMS_20760</name>
</gene>
<evidence type="ECO:0000313" key="2">
    <source>
        <dbReference type="Proteomes" id="UP001589609"/>
    </source>
</evidence>
<keyword evidence="2" id="KW-1185">Reference proteome</keyword>
<sequence>MTTIDQEKIDYIVGMLQDIKYGSLVITIHEGHVIQVDSIEKKRFAPKSKPTNTRVLQASK</sequence>
<dbReference type="InterPro" id="IPR018743">
    <property type="entry name" value="DUF2292"/>
</dbReference>
<dbReference type="EMBL" id="JBHMAF010000167">
    <property type="protein sequence ID" value="MFB9760716.1"/>
    <property type="molecule type" value="Genomic_DNA"/>
</dbReference>
<dbReference type="Pfam" id="PF10055">
    <property type="entry name" value="DUF2292"/>
    <property type="match status" value="1"/>
</dbReference>
<proteinExistence type="predicted"/>